<sequence>METKKRTQATDIAEIATKLDGKVKFSSIIYSQQMLSEKYRETI</sequence>
<proteinExistence type="predicted"/>
<protein>
    <submittedName>
        <fullName evidence="1">Uncharacterized protein</fullName>
    </submittedName>
</protein>
<dbReference type="EMBL" id="BK015149">
    <property type="protein sequence ID" value="DAD92969.1"/>
    <property type="molecule type" value="Genomic_DNA"/>
</dbReference>
<reference evidence="1" key="1">
    <citation type="journal article" date="2021" name="Proc. Natl. Acad. Sci. U.S.A.">
        <title>A Catalog of Tens of Thousands of Viruses from Human Metagenomes Reveals Hidden Associations with Chronic Diseases.</title>
        <authorList>
            <person name="Tisza M.J."/>
            <person name="Buck C.B."/>
        </authorList>
    </citation>
    <scope>NUCLEOTIDE SEQUENCE</scope>
    <source>
        <strain evidence="1">Ctrok7</strain>
    </source>
</reference>
<evidence type="ECO:0000313" key="1">
    <source>
        <dbReference type="EMBL" id="DAD92969.1"/>
    </source>
</evidence>
<accession>A0A8S5NEA6</accession>
<name>A0A8S5NEA6_9CAUD</name>
<organism evidence="1">
    <name type="scientific">Siphoviridae sp. ctrok7</name>
    <dbReference type="NCBI Taxonomy" id="2826480"/>
    <lineage>
        <taxon>Viruses</taxon>
        <taxon>Duplodnaviria</taxon>
        <taxon>Heunggongvirae</taxon>
        <taxon>Uroviricota</taxon>
        <taxon>Caudoviricetes</taxon>
    </lineage>
</organism>